<dbReference type="AlphaFoldDB" id="A0AAD8W7H7"/>
<evidence type="ECO:0000256" key="1">
    <source>
        <dbReference type="SAM" id="MobiDB-lite"/>
    </source>
</evidence>
<proteinExistence type="predicted"/>
<dbReference type="EMBL" id="JAUUTY010000004">
    <property type="protein sequence ID" value="KAK1643667.1"/>
    <property type="molecule type" value="Genomic_DNA"/>
</dbReference>
<keyword evidence="3" id="KW-1185">Reference proteome</keyword>
<organism evidence="2 3">
    <name type="scientific">Lolium multiflorum</name>
    <name type="common">Italian ryegrass</name>
    <name type="synonym">Lolium perenne subsp. multiflorum</name>
    <dbReference type="NCBI Taxonomy" id="4521"/>
    <lineage>
        <taxon>Eukaryota</taxon>
        <taxon>Viridiplantae</taxon>
        <taxon>Streptophyta</taxon>
        <taxon>Embryophyta</taxon>
        <taxon>Tracheophyta</taxon>
        <taxon>Spermatophyta</taxon>
        <taxon>Magnoliopsida</taxon>
        <taxon>Liliopsida</taxon>
        <taxon>Poales</taxon>
        <taxon>Poaceae</taxon>
        <taxon>BOP clade</taxon>
        <taxon>Pooideae</taxon>
        <taxon>Poodae</taxon>
        <taxon>Poeae</taxon>
        <taxon>Poeae Chloroplast Group 2 (Poeae type)</taxon>
        <taxon>Loliodinae</taxon>
        <taxon>Loliinae</taxon>
        <taxon>Lolium</taxon>
    </lineage>
</organism>
<comment type="caution">
    <text evidence="2">The sequence shown here is derived from an EMBL/GenBank/DDBJ whole genome shotgun (WGS) entry which is preliminary data.</text>
</comment>
<protein>
    <submittedName>
        <fullName evidence="2">Uncharacterized protein</fullName>
    </submittedName>
</protein>
<name>A0AAD8W7H7_LOLMU</name>
<reference evidence="2" key="1">
    <citation type="submission" date="2023-07" db="EMBL/GenBank/DDBJ databases">
        <title>A chromosome-level genome assembly of Lolium multiflorum.</title>
        <authorList>
            <person name="Chen Y."/>
            <person name="Copetti D."/>
            <person name="Kolliker R."/>
            <person name="Studer B."/>
        </authorList>
    </citation>
    <scope>NUCLEOTIDE SEQUENCE</scope>
    <source>
        <strain evidence="2">02402/16</strain>
        <tissue evidence="2">Leaf</tissue>
    </source>
</reference>
<accession>A0AAD8W7H7</accession>
<feature type="compositionally biased region" description="Acidic residues" evidence="1">
    <location>
        <begin position="94"/>
        <end position="153"/>
    </location>
</feature>
<sequence length="153" mass="17301">MRCFSEVRAHCTHGVAEPVISKLEPDAKALLEASLMEANREREKRILKGTKNSLSSPTRSDDSTTILEVLFTTKSSLVTVVSWLRFSYSVWVPDPEEDEDPEAEEEEDDQDVEEDDPEAEDEDPEAEDEDPEAEEEEDDPEAEEEELDASIID</sequence>
<dbReference type="Proteomes" id="UP001231189">
    <property type="component" value="Unassembled WGS sequence"/>
</dbReference>
<evidence type="ECO:0000313" key="2">
    <source>
        <dbReference type="EMBL" id="KAK1643667.1"/>
    </source>
</evidence>
<gene>
    <name evidence="2" type="ORF">QYE76_061472</name>
</gene>
<evidence type="ECO:0000313" key="3">
    <source>
        <dbReference type="Proteomes" id="UP001231189"/>
    </source>
</evidence>
<feature type="region of interest" description="Disordered" evidence="1">
    <location>
        <begin position="91"/>
        <end position="153"/>
    </location>
</feature>